<dbReference type="EMBL" id="PDBW01000001">
    <property type="protein sequence ID" value="PFH01819.1"/>
    <property type="molecule type" value="Genomic_DNA"/>
</dbReference>
<evidence type="ECO:0000256" key="1">
    <source>
        <dbReference type="ARBA" id="ARBA00005591"/>
    </source>
</evidence>
<evidence type="ECO:0000256" key="4">
    <source>
        <dbReference type="ARBA" id="ARBA00048782"/>
    </source>
</evidence>
<dbReference type="InterPro" id="IPR036509">
    <property type="entry name" value="Met_Sox_Rdtase_MsrA_sf"/>
</dbReference>
<dbReference type="Gene3D" id="3.30.1060.10">
    <property type="entry name" value="Peptide methionine sulphoxide reductase MsrA"/>
    <property type="match status" value="1"/>
</dbReference>
<dbReference type="GO" id="GO:0008113">
    <property type="term" value="F:peptide-methionine (S)-S-oxide reductase activity"/>
    <property type="evidence" value="ECO:0007669"/>
    <property type="project" value="UniProtKB-UniRule"/>
</dbReference>
<dbReference type="InterPro" id="IPR002569">
    <property type="entry name" value="Met_Sox_Rdtase_MsrA_dom"/>
</dbReference>
<dbReference type="NCBIfam" id="TIGR00401">
    <property type="entry name" value="msrA"/>
    <property type="match status" value="1"/>
</dbReference>
<dbReference type="GeneID" id="35804164"/>
<protein>
    <recommendedName>
        <fullName evidence="5">Peptide methionine sulfoxide reductase MsrA</fullName>
        <shortName evidence="5">Protein-methionine-S-oxide reductase</shortName>
        <ecNumber evidence="5">1.8.4.11</ecNumber>
    </recommendedName>
    <alternativeName>
        <fullName evidence="5">Peptide-methionine (S)-S-oxide reductase</fullName>
        <shortName evidence="5">Peptide Met(O) reductase</shortName>
    </alternativeName>
</protein>
<organism evidence="7 8">
    <name type="scientific">Acetivibrio thermocellus AD2</name>
    <dbReference type="NCBI Taxonomy" id="1138384"/>
    <lineage>
        <taxon>Bacteria</taxon>
        <taxon>Bacillati</taxon>
        <taxon>Bacillota</taxon>
        <taxon>Clostridia</taxon>
        <taxon>Eubacteriales</taxon>
        <taxon>Oscillospiraceae</taxon>
        <taxon>Acetivibrio</taxon>
    </lineage>
</organism>
<feature type="domain" description="Peptide methionine sulphoxide reductase MsrA" evidence="6">
    <location>
        <begin position="14"/>
        <end position="164"/>
    </location>
</feature>
<evidence type="ECO:0000256" key="3">
    <source>
        <dbReference type="ARBA" id="ARBA00047806"/>
    </source>
</evidence>
<dbReference type="PANTHER" id="PTHR43774:SF1">
    <property type="entry name" value="PEPTIDE METHIONINE SULFOXIDE REDUCTASE MSRA 2"/>
    <property type="match status" value="1"/>
</dbReference>
<dbReference type="Proteomes" id="UP000223596">
    <property type="component" value="Unassembled WGS sequence"/>
</dbReference>
<accession>A0AB36TCZ5</accession>
<comment type="caution">
    <text evidence="7">The sequence shown here is derived from an EMBL/GenBank/DDBJ whole genome shotgun (WGS) entry which is preliminary data.</text>
</comment>
<keyword evidence="2 5" id="KW-0560">Oxidoreductase</keyword>
<dbReference type="AlphaFoldDB" id="A0AB36TCZ5"/>
<sequence length="198" mass="22720">MANNCFEKSNLKLAAFAGGCFWCMVPPFKELEGVCEVIAGYTGGHVENPTYEQVCSGKTGHYEAVQITYDPETIQYEKLLDVFWSQIDPTDPEGQFADKGPQYQTAIFYYDEEQKVLAEESKKRLESEGYFDKPIVTKIIKASAFYPAEEYHQDYYLKNPEHYKRYKTGSGREAYIQKVCGIRAMNKNNSKTNDMQSK</sequence>
<dbReference type="PANTHER" id="PTHR43774">
    <property type="entry name" value="PEPTIDE METHIONINE SULFOXIDE REDUCTASE"/>
    <property type="match status" value="1"/>
</dbReference>
<dbReference type="EC" id="1.8.4.11" evidence="5"/>
<dbReference type="SUPFAM" id="SSF55068">
    <property type="entry name" value="Peptide methionine sulfoxide reductase"/>
    <property type="match status" value="1"/>
</dbReference>
<reference evidence="7 8" key="1">
    <citation type="submission" date="2017-09" db="EMBL/GenBank/DDBJ databases">
        <title>Evaluation of Pacific Biosciences Sequencing Technology to Finishing C. thermocellum Genome Sequences.</title>
        <authorList>
            <person name="Brown S."/>
        </authorList>
    </citation>
    <scope>NUCLEOTIDE SEQUENCE [LARGE SCALE GENOMIC DNA]</scope>
    <source>
        <strain evidence="7 8">AD2</strain>
    </source>
</reference>
<gene>
    <name evidence="5" type="primary">msrA</name>
    <name evidence="7" type="ORF">M972_11563</name>
</gene>
<feature type="active site" evidence="5">
    <location>
        <position position="20"/>
    </location>
</feature>
<evidence type="ECO:0000313" key="7">
    <source>
        <dbReference type="EMBL" id="PFH01819.1"/>
    </source>
</evidence>
<proteinExistence type="inferred from homology"/>
<evidence type="ECO:0000259" key="6">
    <source>
        <dbReference type="Pfam" id="PF01625"/>
    </source>
</evidence>
<evidence type="ECO:0000256" key="5">
    <source>
        <dbReference type="HAMAP-Rule" id="MF_01401"/>
    </source>
</evidence>
<dbReference type="HAMAP" id="MF_01401">
    <property type="entry name" value="MsrA"/>
    <property type="match status" value="1"/>
</dbReference>
<comment type="function">
    <text evidence="5">Has an important function as a repair enzyme for proteins that have been inactivated by oxidation. Catalyzes the reversible oxidation-reduction of methionine sulfoxide in proteins to methionine.</text>
</comment>
<dbReference type="FunFam" id="3.30.1060.10:FF:000003">
    <property type="entry name" value="Peptide methionine sulfoxide reductase MsrA"/>
    <property type="match status" value="1"/>
</dbReference>
<dbReference type="Pfam" id="PF01625">
    <property type="entry name" value="PMSR"/>
    <property type="match status" value="1"/>
</dbReference>
<comment type="catalytic activity">
    <reaction evidence="4 5">
        <text>[thioredoxin]-disulfide + L-methionine + H2O = L-methionine (S)-S-oxide + [thioredoxin]-dithiol</text>
        <dbReference type="Rhea" id="RHEA:19993"/>
        <dbReference type="Rhea" id="RHEA-COMP:10698"/>
        <dbReference type="Rhea" id="RHEA-COMP:10700"/>
        <dbReference type="ChEBI" id="CHEBI:15377"/>
        <dbReference type="ChEBI" id="CHEBI:29950"/>
        <dbReference type="ChEBI" id="CHEBI:50058"/>
        <dbReference type="ChEBI" id="CHEBI:57844"/>
        <dbReference type="ChEBI" id="CHEBI:58772"/>
        <dbReference type="EC" id="1.8.4.11"/>
    </reaction>
</comment>
<evidence type="ECO:0000256" key="2">
    <source>
        <dbReference type="ARBA" id="ARBA00023002"/>
    </source>
</evidence>
<comment type="similarity">
    <text evidence="1 5">Belongs to the MsrA Met sulfoxide reductase family.</text>
</comment>
<comment type="catalytic activity">
    <reaction evidence="3 5">
        <text>L-methionyl-[protein] + [thioredoxin]-disulfide + H2O = L-methionyl-(S)-S-oxide-[protein] + [thioredoxin]-dithiol</text>
        <dbReference type="Rhea" id="RHEA:14217"/>
        <dbReference type="Rhea" id="RHEA-COMP:10698"/>
        <dbReference type="Rhea" id="RHEA-COMP:10700"/>
        <dbReference type="Rhea" id="RHEA-COMP:12313"/>
        <dbReference type="Rhea" id="RHEA-COMP:12315"/>
        <dbReference type="ChEBI" id="CHEBI:15377"/>
        <dbReference type="ChEBI" id="CHEBI:16044"/>
        <dbReference type="ChEBI" id="CHEBI:29950"/>
        <dbReference type="ChEBI" id="CHEBI:44120"/>
        <dbReference type="ChEBI" id="CHEBI:50058"/>
        <dbReference type="EC" id="1.8.4.11"/>
    </reaction>
</comment>
<evidence type="ECO:0000313" key="8">
    <source>
        <dbReference type="Proteomes" id="UP000223596"/>
    </source>
</evidence>
<dbReference type="RefSeq" id="WP_003514920.1">
    <property type="nucleotide sequence ID" value="NZ_CP013828.1"/>
</dbReference>
<name>A0AB36TCZ5_ACETH</name>